<dbReference type="InterPro" id="IPR051792">
    <property type="entry name" value="GGT_bact"/>
</dbReference>
<evidence type="ECO:0000313" key="6">
    <source>
        <dbReference type="EMBL" id="VFK52695.1"/>
    </source>
</evidence>
<dbReference type="Pfam" id="PF01019">
    <property type="entry name" value="G_glu_transpept"/>
    <property type="match status" value="1"/>
</dbReference>
<dbReference type="PRINTS" id="PR01210">
    <property type="entry name" value="GGTRANSPTASE"/>
</dbReference>
<dbReference type="PANTHER" id="PTHR43199">
    <property type="entry name" value="GLUTATHIONE HYDROLASE"/>
    <property type="match status" value="1"/>
</dbReference>
<keyword evidence="2" id="KW-0808">Transferase</keyword>
<organism evidence="5">
    <name type="scientific">Candidatus Kentrum sp. TUN</name>
    <dbReference type="NCBI Taxonomy" id="2126343"/>
    <lineage>
        <taxon>Bacteria</taxon>
        <taxon>Pseudomonadati</taxon>
        <taxon>Pseudomonadota</taxon>
        <taxon>Gammaproteobacteria</taxon>
        <taxon>Candidatus Kentrum</taxon>
    </lineage>
</organism>
<dbReference type="Gene3D" id="3.60.20.40">
    <property type="match status" value="1"/>
</dbReference>
<evidence type="ECO:0000313" key="7">
    <source>
        <dbReference type="EMBL" id="VFK53265.1"/>
    </source>
</evidence>
<keyword evidence="4" id="KW-0865">Zymogen</keyword>
<evidence type="ECO:0000256" key="3">
    <source>
        <dbReference type="ARBA" id="ARBA00022801"/>
    </source>
</evidence>
<dbReference type="GO" id="GO:0016740">
    <property type="term" value="F:transferase activity"/>
    <property type="evidence" value="ECO:0007669"/>
    <property type="project" value="UniProtKB-KW"/>
</dbReference>
<dbReference type="EMBL" id="CAADFV010000014">
    <property type="protein sequence ID" value="VFK53265.1"/>
    <property type="molecule type" value="Genomic_DNA"/>
</dbReference>
<dbReference type="SUPFAM" id="SSF56235">
    <property type="entry name" value="N-terminal nucleophile aminohydrolases (Ntn hydrolases)"/>
    <property type="match status" value="1"/>
</dbReference>
<evidence type="ECO:0000256" key="4">
    <source>
        <dbReference type="ARBA" id="ARBA00023145"/>
    </source>
</evidence>
<evidence type="ECO:0000256" key="1">
    <source>
        <dbReference type="ARBA" id="ARBA00009381"/>
    </source>
</evidence>
<evidence type="ECO:0000256" key="2">
    <source>
        <dbReference type="ARBA" id="ARBA00022679"/>
    </source>
</evidence>
<dbReference type="GO" id="GO:0016787">
    <property type="term" value="F:hydrolase activity"/>
    <property type="evidence" value="ECO:0007669"/>
    <property type="project" value="UniProtKB-KW"/>
</dbReference>
<dbReference type="Gene3D" id="1.10.246.230">
    <property type="match status" value="1"/>
</dbReference>
<dbReference type="PANTHER" id="PTHR43199:SF1">
    <property type="entry name" value="GLUTATHIONE HYDROLASE PROENZYME"/>
    <property type="match status" value="1"/>
</dbReference>
<sequence length="552" mass="60190">MPSGSTPRGVIAAGHKETVHAAKIILQQEGNAFDAALAALVCACVVEPILASLGGGGYLLARTGDGRPRVYDFFVQTPQQRRPDAELDFFPISADFGTAQQEFHIGKGSVAVPGVVRGIFEVHRELGTLPMRDIVAPAISYAKKGVSVNEFQAYIFSIVGDICIATPGAAAIYGRYREATHPGPQGFQAQTPKLCNTQNKIYPVAQGEILKQPVLADTLESLAIEGDDLFYRGEIAKAIVRDMQDGGGHLTALDLAQYRLERRKPLQFTYRGEQLFTNPPPSSGGILIAFALKLLETVTFGQQTDTFDSMERLTQLARVMDLTSQARIEAGLSEETHHLNPRLLDAEYLATYRDRIMHAPRASRGTTHISIIDRDGNVASLSLSNGEGAGYVVPNTGIMLNNMLGEQDINPHGFHRWPTAHRMTSMMAPTMIERPTNNRGTKHPGDHIIATGSGGSNRIRSAILQVLINIIDFKMDIEAAVRSPRIHHEDELLSIEGGFDEENIARLLALFPNHHLWPGRNLFFGGTHTVLRNGDQFQGAGDARRGGISLVV</sequence>
<dbReference type="AlphaFoldDB" id="A0A450ZEC3"/>
<gene>
    <name evidence="5" type="ORF">BECKTUN1418D_GA0071000_10154</name>
    <name evidence="7" type="ORF">BECKTUN1418E_GA0071001_101417</name>
    <name evidence="6" type="ORF">BECKTUN1418F_GA0071002_101217</name>
</gene>
<dbReference type="InterPro" id="IPR029055">
    <property type="entry name" value="Ntn_hydrolases_N"/>
</dbReference>
<accession>A0A450ZEC3</accession>
<proteinExistence type="inferred from homology"/>
<dbReference type="EMBL" id="CAADFY010000012">
    <property type="protein sequence ID" value="VFK52695.1"/>
    <property type="molecule type" value="Genomic_DNA"/>
</dbReference>
<keyword evidence="3 5" id="KW-0378">Hydrolase</keyword>
<dbReference type="InterPro" id="IPR043137">
    <property type="entry name" value="GGT_ssub_C"/>
</dbReference>
<comment type="similarity">
    <text evidence="1">Belongs to the gamma-glutamyltransferase family.</text>
</comment>
<protein>
    <submittedName>
        <fullName evidence="5">Gamma-glutamyltranspeptidase / glutathione hydrolase</fullName>
    </submittedName>
</protein>
<evidence type="ECO:0000313" key="5">
    <source>
        <dbReference type="EMBL" id="VFK52162.1"/>
    </source>
</evidence>
<reference evidence="5" key="1">
    <citation type="submission" date="2019-02" db="EMBL/GenBank/DDBJ databases">
        <authorList>
            <person name="Gruber-Vodicka R. H."/>
            <person name="Seah K. B. B."/>
        </authorList>
    </citation>
    <scope>NUCLEOTIDE SEQUENCE</scope>
    <source>
        <strain evidence="5">BECK_BY1</strain>
        <strain evidence="7">BECK_BY2</strain>
        <strain evidence="6">BECK_BY3</strain>
    </source>
</reference>
<dbReference type="EMBL" id="CAADFX010000015">
    <property type="protein sequence ID" value="VFK52162.1"/>
    <property type="molecule type" value="Genomic_DNA"/>
</dbReference>
<name>A0A450ZEC3_9GAMM</name>